<name>A0A914ZZ04_PARUN</name>
<dbReference type="Proteomes" id="UP000887569">
    <property type="component" value="Unplaced"/>
</dbReference>
<accession>A0A914ZZ04</accession>
<reference evidence="3" key="1">
    <citation type="submission" date="2022-11" db="UniProtKB">
        <authorList>
            <consortium name="WormBaseParasite"/>
        </authorList>
    </citation>
    <scope>IDENTIFICATION</scope>
</reference>
<evidence type="ECO:0000256" key="1">
    <source>
        <dbReference type="SAM" id="MobiDB-lite"/>
    </source>
</evidence>
<evidence type="ECO:0000313" key="2">
    <source>
        <dbReference type="Proteomes" id="UP000887569"/>
    </source>
</evidence>
<dbReference type="AlphaFoldDB" id="A0A914ZZ04"/>
<feature type="region of interest" description="Disordered" evidence="1">
    <location>
        <begin position="91"/>
        <end position="113"/>
    </location>
</feature>
<organism evidence="2 3">
    <name type="scientific">Parascaris univalens</name>
    <name type="common">Nematode worm</name>
    <dbReference type="NCBI Taxonomy" id="6257"/>
    <lineage>
        <taxon>Eukaryota</taxon>
        <taxon>Metazoa</taxon>
        <taxon>Ecdysozoa</taxon>
        <taxon>Nematoda</taxon>
        <taxon>Chromadorea</taxon>
        <taxon>Rhabditida</taxon>
        <taxon>Spirurina</taxon>
        <taxon>Ascaridomorpha</taxon>
        <taxon>Ascaridoidea</taxon>
        <taxon>Ascarididae</taxon>
        <taxon>Parascaris</taxon>
    </lineage>
</organism>
<evidence type="ECO:0000313" key="3">
    <source>
        <dbReference type="WBParaSite" id="PgE040_g001_t04"/>
    </source>
</evidence>
<sequence length="113" mass="12850">MRPSFQPRKHITSHFRSLTSHARVSRLAVIWLSAIHKWQMHDALQGRCGAKRRQLCYRRNQIQAIGPVCRLVPHRIQGGYQLSAASCSSRRRLGESTEGGMHASQHNESPRLG</sequence>
<dbReference type="WBParaSite" id="PgE040_g001_t04">
    <property type="protein sequence ID" value="PgE040_g001_t04"/>
    <property type="gene ID" value="PgE040_g001"/>
</dbReference>
<keyword evidence="2" id="KW-1185">Reference proteome</keyword>
<proteinExistence type="predicted"/>
<protein>
    <submittedName>
        <fullName evidence="3">Tubulin/FtsZ 2-layer sandwich domain-containing protein</fullName>
    </submittedName>
</protein>